<evidence type="ECO:0000259" key="16">
    <source>
        <dbReference type="SMART" id="SM01274"/>
    </source>
</evidence>
<dbReference type="FunFam" id="3.40.50.720:FF:000067">
    <property type="entry name" value="Malic enzyme"/>
    <property type="match status" value="1"/>
</dbReference>
<evidence type="ECO:0000256" key="7">
    <source>
        <dbReference type="ARBA" id="ARBA00023027"/>
    </source>
</evidence>
<comment type="catalytic activity">
    <reaction evidence="9">
        <text>oxaloacetate + H(+) = pyruvate + CO2</text>
        <dbReference type="Rhea" id="RHEA:15641"/>
        <dbReference type="ChEBI" id="CHEBI:15361"/>
        <dbReference type="ChEBI" id="CHEBI:15378"/>
        <dbReference type="ChEBI" id="CHEBI:16452"/>
        <dbReference type="ChEBI" id="CHEBI:16526"/>
        <dbReference type="EC" id="1.1.1.40"/>
    </reaction>
</comment>
<gene>
    <name evidence="17" type="ORF">LSALG_LOCUS37271</name>
</gene>
<evidence type="ECO:0000256" key="14">
    <source>
        <dbReference type="RuleBase" id="RU003426"/>
    </source>
</evidence>
<comment type="cofactor">
    <cofactor evidence="1">
        <name>Mn(2+)</name>
        <dbReference type="ChEBI" id="CHEBI:29035"/>
    </cofactor>
</comment>
<dbReference type="FunFam" id="3.40.50.10380:FF:000002">
    <property type="entry name" value="Malic enzyme"/>
    <property type="match status" value="1"/>
</dbReference>
<dbReference type="PANTHER" id="PTHR23406">
    <property type="entry name" value="MALIC ENZYME-RELATED"/>
    <property type="match status" value="1"/>
</dbReference>
<dbReference type="SUPFAM" id="SSF53223">
    <property type="entry name" value="Aminoacid dehydrogenase-like, N-terminal domain"/>
    <property type="match status" value="1"/>
</dbReference>
<dbReference type="Proteomes" id="UP001177003">
    <property type="component" value="Chromosome 8"/>
</dbReference>
<dbReference type="GO" id="GO:0006108">
    <property type="term" value="P:malate metabolic process"/>
    <property type="evidence" value="ECO:0007669"/>
    <property type="project" value="UniProtKB-ARBA"/>
</dbReference>
<dbReference type="SMART" id="SM01274">
    <property type="entry name" value="malic"/>
    <property type="match status" value="1"/>
</dbReference>
<evidence type="ECO:0000256" key="4">
    <source>
        <dbReference type="ARBA" id="ARBA00022723"/>
    </source>
</evidence>
<keyword evidence="7" id="KW-0520">NAD</keyword>
<organism evidence="17 18">
    <name type="scientific">Lactuca saligna</name>
    <name type="common">Willowleaf lettuce</name>
    <dbReference type="NCBI Taxonomy" id="75948"/>
    <lineage>
        <taxon>Eukaryota</taxon>
        <taxon>Viridiplantae</taxon>
        <taxon>Streptophyta</taxon>
        <taxon>Embryophyta</taxon>
        <taxon>Tracheophyta</taxon>
        <taxon>Spermatophyta</taxon>
        <taxon>Magnoliopsida</taxon>
        <taxon>eudicotyledons</taxon>
        <taxon>Gunneridae</taxon>
        <taxon>Pentapetalae</taxon>
        <taxon>asterids</taxon>
        <taxon>campanulids</taxon>
        <taxon>Asterales</taxon>
        <taxon>Asteraceae</taxon>
        <taxon>Cichorioideae</taxon>
        <taxon>Cichorieae</taxon>
        <taxon>Lactucinae</taxon>
        <taxon>Lactuca</taxon>
    </lineage>
</organism>
<feature type="domain" description="Malic enzyme NAD-binding" evidence="15">
    <location>
        <begin position="326"/>
        <end position="579"/>
    </location>
</feature>
<keyword evidence="4 13" id="KW-0479">Metal-binding</keyword>
<evidence type="ECO:0000256" key="5">
    <source>
        <dbReference type="ARBA" id="ARBA00022857"/>
    </source>
</evidence>
<feature type="binding site" evidence="12">
    <location>
        <position position="510"/>
    </location>
    <ligand>
        <name>(S)-malate</name>
        <dbReference type="ChEBI" id="CHEBI:15589"/>
    </ligand>
</feature>
<evidence type="ECO:0000256" key="3">
    <source>
        <dbReference type="ARBA" id="ARBA00008785"/>
    </source>
</evidence>
<comment type="function">
    <text evidence="10">The chloroplastic ME isoform decarboxylates malate shuttled from neighboring mesophyll cells. The CO(2) released is then refixed by ribulose-bisphosphate carboxylase. This pathway eliminates the photorespiratory loss of CO(2) that occurs in most plants.</text>
</comment>
<dbReference type="Pfam" id="PF00390">
    <property type="entry name" value="malic"/>
    <property type="match status" value="1"/>
</dbReference>
<feature type="binding site" evidence="13">
    <location>
        <position position="301"/>
    </location>
    <ligand>
        <name>a divalent metal cation</name>
        <dbReference type="ChEBI" id="CHEBI:60240"/>
    </ligand>
</feature>
<dbReference type="AlphaFoldDB" id="A0AA35ZVC2"/>
<dbReference type="NCBIfam" id="NF010052">
    <property type="entry name" value="PRK13529.1"/>
    <property type="match status" value="1"/>
</dbReference>
<dbReference type="SMART" id="SM00919">
    <property type="entry name" value="Malic_M"/>
    <property type="match status" value="1"/>
</dbReference>
<reference evidence="17" key="1">
    <citation type="submission" date="2023-04" db="EMBL/GenBank/DDBJ databases">
        <authorList>
            <person name="Vijverberg K."/>
            <person name="Xiong W."/>
            <person name="Schranz E."/>
        </authorList>
    </citation>
    <scope>NUCLEOTIDE SEQUENCE</scope>
</reference>
<dbReference type="PIRSF" id="PIRSF000106">
    <property type="entry name" value="ME"/>
    <property type="match status" value="1"/>
</dbReference>
<dbReference type="InterPro" id="IPR012302">
    <property type="entry name" value="Malic_NAD-bd"/>
</dbReference>
<dbReference type="GO" id="GO:0051287">
    <property type="term" value="F:NAD binding"/>
    <property type="evidence" value="ECO:0007669"/>
    <property type="project" value="InterPro"/>
</dbReference>
<dbReference type="Gene3D" id="3.40.50.720">
    <property type="entry name" value="NAD(P)-binding Rossmann-like Domain"/>
    <property type="match status" value="1"/>
</dbReference>
<feature type="domain" description="Malic enzyme N-terminal" evidence="16">
    <location>
        <begin position="135"/>
        <end position="316"/>
    </location>
</feature>
<dbReference type="InterPro" id="IPR012301">
    <property type="entry name" value="Malic_N_dom"/>
</dbReference>
<keyword evidence="18" id="KW-1185">Reference proteome</keyword>
<dbReference type="GO" id="GO:0046872">
    <property type="term" value="F:metal ion binding"/>
    <property type="evidence" value="ECO:0007669"/>
    <property type="project" value="UniProtKB-KW"/>
</dbReference>
<sequence>MCVHRPHDVPSIVASEIHIKLLNCKEKMDSTLESMKDGEATVGGGVEDVYGEDRATEDQLVTPWTVSVASGYTLLRDPRHNKGLAFTERERDSHYLRGLLPPAVSTQELQERKLMQSIRNYEVPLHKYVAMMELEERNERLFYKLLIDNVEELLPVVYTPTVGEACQKYGSIFKRPQGLYISMKEKGKILEVLKNWPERSIQVIVVTDGERILGLGDLGCQGMGIPVGKLALYTALGGVRPSACLPITIDVGTNNQKLLDDEFYIGLKQKRTTGKEYYDLLEEFMSAVKQNYGEKVLVQFEDFANHNAFELLAKYRNTHLVFNDDIQGTASVVLAGLVASLKLLGGSLADHTFLFLGAGEAGTGIAELIALEISTKTNIPVEETRKKIWLVDSKGLIVSSRKESLQHFKQPWAHEHEPLTTLLDAVKAIKPSVLIGTSGVGQTFTKDVIEALAAVNERPLIMALSNPTSQAECTAEQAYTWTKGKAIFSSGSPFDPYEYDGKLFIPGQANNAYIFPGLGFGLVISGAIRVHDEMLLAASEALANQVTQEHYDKGMIYPPLTNIRKISANIAAKVAEKAYDLGLATRLPRPTDLLKYAESCMYTPNYRSYR</sequence>
<evidence type="ECO:0000256" key="1">
    <source>
        <dbReference type="ARBA" id="ARBA00001936"/>
    </source>
</evidence>
<feature type="binding site" evidence="13">
    <location>
        <position position="325"/>
    </location>
    <ligand>
        <name>a divalent metal cation</name>
        <dbReference type="ChEBI" id="CHEBI:60240"/>
    </ligand>
</feature>
<evidence type="ECO:0000256" key="11">
    <source>
        <dbReference type="PIRSR" id="PIRSR000106-1"/>
    </source>
</evidence>
<comment type="catalytic activity">
    <reaction evidence="8">
        <text>(S)-malate + NADP(+) = pyruvate + CO2 + NADPH</text>
        <dbReference type="Rhea" id="RHEA:18253"/>
        <dbReference type="ChEBI" id="CHEBI:15361"/>
        <dbReference type="ChEBI" id="CHEBI:15589"/>
        <dbReference type="ChEBI" id="CHEBI:16526"/>
        <dbReference type="ChEBI" id="CHEBI:57783"/>
        <dbReference type="ChEBI" id="CHEBI:58349"/>
        <dbReference type="EC" id="1.1.1.40"/>
    </reaction>
</comment>
<dbReference type="InterPro" id="IPR046346">
    <property type="entry name" value="Aminoacid_DH-like_N_sf"/>
</dbReference>
<dbReference type="CDD" id="cd05312">
    <property type="entry name" value="NAD_bind_1_malic_enz"/>
    <property type="match status" value="1"/>
</dbReference>
<evidence type="ECO:0000256" key="6">
    <source>
        <dbReference type="ARBA" id="ARBA00023002"/>
    </source>
</evidence>
<evidence type="ECO:0000259" key="15">
    <source>
        <dbReference type="SMART" id="SM00919"/>
    </source>
</evidence>
<feature type="active site" description="Proton donor" evidence="11">
    <location>
        <position position="158"/>
    </location>
</feature>
<keyword evidence="5" id="KW-0521">NADP</keyword>
<dbReference type="InterPro" id="IPR001891">
    <property type="entry name" value="Malic_OxRdtase"/>
</dbReference>
<feature type="active site" description="Proton acceptor" evidence="11">
    <location>
        <position position="229"/>
    </location>
</feature>
<dbReference type="GO" id="GO:0009507">
    <property type="term" value="C:chloroplast"/>
    <property type="evidence" value="ECO:0007669"/>
    <property type="project" value="TreeGrafter"/>
</dbReference>
<keyword evidence="6 14" id="KW-0560">Oxidoreductase</keyword>
<evidence type="ECO:0000256" key="8">
    <source>
        <dbReference type="ARBA" id="ARBA00050924"/>
    </source>
</evidence>
<protein>
    <recommendedName>
        <fullName evidence="14">Malic enzyme</fullName>
    </recommendedName>
</protein>
<accession>A0AA35ZVC2</accession>
<feature type="binding site" evidence="12">
    <location>
        <position position="211"/>
    </location>
    <ligand>
        <name>(S)-malate</name>
        <dbReference type="ChEBI" id="CHEBI:15589"/>
    </ligand>
</feature>
<comment type="cofactor">
    <cofactor evidence="13">
        <name>Mg(2+)</name>
        <dbReference type="ChEBI" id="CHEBI:18420"/>
    </cofactor>
    <cofactor evidence="13">
        <name>Mn(2+)</name>
        <dbReference type="ChEBI" id="CHEBI:29035"/>
    </cofactor>
    <text evidence="13">Divalent metal cations. Prefers magnesium or manganese.</text>
</comment>
<comment type="subcellular location">
    <subcellularLocation>
        <location evidence="2">Plastid</location>
    </subcellularLocation>
</comment>
<dbReference type="PROSITE" id="PS00331">
    <property type="entry name" value="MALIC_ENZYMES"/>
    <property type="match status" value="1"/>
</dbReference>
<feature type="binding site" evidence="13">
    <location>
        <position position="302"/>
    </location>
    <ligand>
        <name>a divalent metal cation</name>
        <dbReference type="ChEBI" id="CHEBI:60240"/>
    </ligand>
</feature>
<evidence type="ECO:0000256" key="13">
    <source>
        <dbReference type="PIRSR" id="PIRSR000106-3"/>
    </source>
</evidence>
<evidence type="ECO:0000256" key="10">
    <source>
        <dbReference type="ARBA" id="ARBA00053970"/>
    </source>
</evidence>
<dbReference type="InterPro" id="IPR037062">
    <property type="entry name" value="Malic_N_dom_sf"/>
</dbReference>
<dbReference type="Pfam" id="PF03949">
    <property type="entry name" value="Malic_M"/>
    <property type="match status" value="1"/>
</dbReference>
<dbReference type="InterPro" id="IPR036291">
    <property type="entry name" value="NAD(P)-bd_dom_sf"/>
</dbReference>
<proteinExistence type="inferred from homology"/>
<feature type="binding site" evidence="12">
    <location>
        <position position="466"/>
    </location>
    <ligand>
        <name>(S)-malate</name>
        <dbReference type="ChEBI" id="CHEBI:15589"/>
    </ligand>
</feature>
<evidence type="ECO:0000256" key="12">
    <source>
        <dbReference type="PIRSR" id="PIRSR000106-2"/>
    </source>
</evidence>
<dbReference type="GO" id="GO:0004473">
    <property type="term" value="F:malate dehydrogenase (decarboxylating) (NADP+) activity"/>
    <property type="evidence" value="ECO:0007669"/>
    <property type="project" value="UniProtKB-EC"/>
</dbReference>
<name>A0AA35ZVC2_LACSI</name>
<evidence type="ECO:0000313" key="18">
    <source>
        <dbReference type="Proteomes" id="UP001177003"/>
    </source>
</evidence>
<dbReference type="Gene3D" id="3.40.50.10380">
    <property type="entry name" value="Malic enzyme, N-terminal domain"/>
    <property type="match status" value="1"/>
</dbReference>
<dbReference type="EMBL" id="OX465084">
    <property type="protein sequence ID" value="CAI9298517.1"/>
    <property type="molecule type" value="Genomic_DNA"/>
</dbReference>
<evidence type="ECO:0000256" key="2">
    <source>
        <dbReference type="ARBA" id="ARBA00004474"/>
    </source>
</evidence>
<dbReference type="SUPFAM" id="SSF51735">
    <property type="entry name" value="NAD(P)-binding Rossmann-fold domains"/>
    <property type="match status" value="1"/>
</dbReference>
<evidence type="ECO:0000313" key="17">
    <source>
        <dbReference type="EMBL" id="CAI9298517.1"/>
    </source>
</evidence>
<evidence type="ECO:0000256" key="9">
    <source>
        <dbReference type="ARBA" id="ARBA00051384"/>
    </source>
</evidence>
<dbReference type="InterPro" id="IPR015884">
    <property type="entry name" value="Malic_enzyme_CS"/>
</dbReference>
<dbReference type="PRINTS" id="PR00072">
    <property type="entry name" value="MALOXRDTASE"/>
</dbReference>
<comment type="similarity">
    <text evidence="3 14">Belongs to the malic enzymes family.</text>
</comment>
<dbReference type="PANTHER" id="PTHR23406:SF89">
    <property type="entry name" value="NADP-DEPENDENT MALIC ENZYME 1"/>
    <property type="match status" value="1"/>
</dbReference>